<dbReference type="GO" id="GO:0009330">
    <property type="term" value="C:DNA topoisomerase type II (double strand cut, ATP-hydrolyzing) complex"/>
    <property type="evidence" value="ECO:0007669"/>
    <property type="project" value="TreeGrafter"/>
</dbReference>
<comment type="similarity">
    <text evidence="2">Belongs to the type II topoisomerase GyrA/ParC subunit family.</text>
</comment>
<dbReference type="FunFam" id="3.30.1360.40:FF:000002">
    <property type="entry name" value="DNA gyrase subunit A"/>
    <property type="match status" value="1"/>
</dbReference>
<dbReference type="SMART" id="SM00434">
    <property type="entry name" value="TOP4c"/>
    <property type="match status" value="1"/>
</dbReference>
<dbReference type="InterPro" id="IPR013760">
    <property type="entry name" value="Topo_IIA-like_dom_sf"/>
</dbReference>
<dbReference type="AlphaFoldDB" id="A0A1G2PNZ6"/>
<dbReference type="PANTHER" id="PTHR43493:SF5">
    <property type="entry name" value="DNA GYRASE SUBUNIT A, CHLOROPLASTIC_MITOCHONDRIAL"/>
    <property type="match status" value="1"/>
</dbReference>
<dbReference type="Gene3D" id="2.120.10.90">
    <property type="entry name" value="DNA gyrase/topoisomerase IV, subunit A, C-terminal"/>
    <property type="match status" value="1"/>
</dbReference>
<evidence type="ECO:0000256" key="2">
    <source>
        <dbReference type="ARBA" id="ARBA00008263"/>
    </source>
</evidence>
<dbReference type="InterPro" id="IPR002205">
    <property type="entry name" value="Topo_IIA_dom_A"/>
</dbReference>
<dbReference type="SUPFAM" id="SSF56719">
    <property type="entry name" value="Type II DNA topoisomerase"/>
    <property type="match status" value="1"/>
</dbReference>
<evidence type="ECO:0000256" key="6">
    <source>
        <dbReference type="ARBA" id="ARBA00023235"/>
    </source>
</evidence>
<dbReference type="InterPro" id="IPR035516">
    <property type="entry name" value="Gyrase/topoIV_suA_C"/>
</dbReference>
<dbReference type="GO" id="GO:0005737">
    <property type="term" value="C:cytoplasm"/>
    <property type="evidence" value="ECO:0007669"/>
    <property type="project" value="TreeGrafter"/>
</dbReference>
<dbReference type="Gene3D" id="3.90.199.10">
    <property type="entry name" value="Topoisomerase II, domain 5"/>
    <property type="match status" value="1"/>
</dbReference>
<dbReference type="PANTHER" id="PTHR43493">
    <property type="entry name" value="DNA GYRASE/TOPOISOMERASE SUBUNIT A"/>
    <property type="match status" value="1"/>
</dbReference>
<protein>
    <recommendedName>
        <fullName evidence="3">DNA topoisomerase (ATP-hydrolyzing)</fullName>
        <ecNumber evidence="3">5.6.2.2</ecNumber>
    </recommendedName>
</protein>
<dbReference type="EC" id="5.6.2.2" evidence="3"/>
<accession>A0A1G2PNZ6</accession>
<dbReference type="NCBIfam" id="NF004043">
    <property type="entry name" value="PRK05560.1"/>
    <property type="match status" value="1"/>
</dbReference>
<dbReference type="InterPro" id="IPR006691">
    <property type="entry name" value="GyrA/parC_rep"/>
</dbReference>
<dbReference type="NCBIfam" id="NF004044">
    <property type="entry name" value="PRK05561.1"/>
    <property type="match status" value="1"/>
</dbReference>
<dbReference type="FunFam" id="1.10.268.10:FF:000001">
    <property type="entry name" value="DNA gyrase subunit A"/>
    <property type="match status" value="1"/>
</dbReference>
<dbReference type="Gene3D" id="1.10.268.10">
    <property type="entry name" value="Topoisomerase, domain 3"/>
    <property type="match status" value="1"/>
</dbReference>
<dbReference type="Proteomes" id="UP000178690">
    <property type="component" value="Unassembled WGS sequence"/>
</dbReference>
<sequence length="810" mass="88980">MDIGAVTPRDIRQEMEESYLDYAMSVIVQRALPDVRDGLKPVQRRILYAMREMGLTHGAKPRKAAAVVGDVLGKYHPHGDTAVYDALVRMAQPFSLRYPLIEGQGNFGSVDGDSAAAMRYTEARLTPIAEVLLSDIEKDTVAFVPTYDATRKEPQVVPAALPNLLLNGSVGIAVGMATAIPPHNLAEVADALILLAEQPETPLTEVLKIVRGPDFPTGGLLYGRADISQAYSQGAGPMVLRGRAEIVEHKRGRAIVISEIPYEIRKAALIEHIAELVRDKRLEGIRDIRDESDKEGLRIVIELRSDAAPQRVLNALYKRSDLERRYHLNLLALVDGIQPRVLSLKTVLEEVLKHRREVIRRRSAYDLARAQERAHILEGLTRALSKIDAVIRAIKLSRSREDAHRALKAKFRFSDIQASAILALPLSALARLEREKILGELGEQRAKIVALTEILKSAKKLTQVLVHELRDLRERFGDERRTTIVPQPVGEIADEDLVPEASAVIVLTSEGYAKRMPPAGFHVQRKGGQGVTGIGLSEEEHLEHFTVANTHDTILFFTTRGRVFRTPAYEIPEASRTSRGRAIVNFIALSASEQVAAIAALPKTKRGAGMIVLATRKGVVKRLDGATLANIRRNGLNAIALRGDDTLAWARVTSGEDDLLFVTRRGMALRFPERDIRLMGREAAGVRGIALRRDDTVTGVAAVFKHAEPPQLSAVIVTEGGFGKRVKLGQYRRQRRGGVGVRTLAVSPKTGAVVDVAIAAQDSEELIAASAKGKTLRVRLKEVRELSRSAQGTRIMRLLSGDRLASFSVL</sequence>
<dbReference type="NCBIfam" id="TIGR01063">
    <property type="entry name" value="gyrA"/>
    <property type="match status" value="1"/>
</dbReference>
<gene>
    <name evidence="9" type="ORF">A2682_02180</name>
</gene>
<name>A0A1G2PNZ6_TERXR</name>
<dbReference type="InterPro" id="IPR013757">
    <property type="entry name" value="Topo_IIA_A_a_sf"/>
</dbReference>
<evidence type="ECO:0000313" key="10">
    <source>
        <dbReference type="Proteomes" id="UP000178690"/>
    </source>
</evidence>
<dbReference type="InterPro" id="IPR050220">
    <property type="entry name" value="Type_II_DNA_Topoisomerases"/>
</dbReference>
<evidence type="ECO:0000256" key="7">
    <source>
        <dbReference type="PROSITE-ProRule" id="PRU01384"/>
    </source>
</evidence>
<evidence type="ECO:0000256" key="5">
    <source>
        <dbReference type="ARBA" id="ARBA00023125"/>
    </source>
</evidence>
<evidence type="ECO:0000256" key="4">
    <source>
        <dbReference type="ARBA" id="ARBA00023029"/>
    </source>
</evidence>
<dbReference type="GO" id="GO:0006265">
    <property type="term" value="P:DNA topological change"/>
    <property type="evidence" value="ECO:0007669"/>
    <property type="project" value="UniProtKB-UniRule"/>
</dbReference>
<keyword evidence="5 7" id="KW-0238">DNA-binding</keyword>
<feature type="active site" description="O-(5'-phospho-DNA)-tyrosine intermediate" evidence="7">
    <location>
        <position position="120"/>
    </location>
</feature>
<keyword evidence="6 7" id="KW-0413">Isomerase</keyword>
<dbReference type="EMBL" id="MHST01000002">
    <property type="protein sequence ID" value="OHA50040.1"/>
    <property type="molecule type" value="Genomic_DNA"/>
</dbReference>
<keyword evidence="4 7" id="KW-0799">Topoisomerase</keyword>
<dbReference type="InterPro" id="IPR013758">
    <property type="entry name" value="Topo_IIA_A/C_ab"/>
</dbReference>
<evidence type="ECO:0000256" key="1">
    <source>
        <dbReference type="ARBA" id="ARBA00000185"/>
    </source>
</evidence>
<dbReference type="PROSITE" id="PS52040">
    <property type="entry name" value="TOPO_IIA"/>
    <property type="match status" value="1"/>
</dbReference>
<comment type="catalytic activity">
    <reaction evidence="1 7">
        <text>ATP-dependent breakage, passage and rejoining of double-stranded DNA.</text>
        <dbReference type="EC" id="5.6.2.2"/>
    </reaction>
</comment>
<feature type="domain" description="Topo IIA-type catalytic" evidence="8">
    <location>
        <begin position="32"/>
        <end position="497"/>
    </location>
</feature>
<evidence type="ECO:0000313" key="9">
    <source>
        <dbReference type="EMBL" id="OHA50040.1"/>
    </source>
</evidence>
<dbReference type="Gene3D" id="3.30.1360.40">
    <property type="match status" value="1"/>
</dbReference>
<evidence type="ECO:0000259" key="8">
    <source>
        <dbReference type="PROSITE" id="PS52040"/>
    </source>
</evidence>
<evidence type="ECO:0000256" key="3">
    <source>
        <dbReference type="ARBA" id="ARBA00012895"/>
    </source>
</evidence>
<dbReference type="SUPFAM" id="SSF101904">
    <property type="entry name" value="GyrA/ParC C-terminal domain-like"/>
    <property type="match status" value="1"/>
</dbReference>
<dbReference type="CDD" id="cd00187">
    <property type="entry name" value="TOP4c"/>
    <property type="match status" value="1"/>
</dbReference>
<organism evidence="9 10">
    <name type="scientific">Terrybacteria sp. (strain RIFCSPHIGHO2_01_FULL_58_15)</name>
    <dbReference type="NCBI Taxonomy" id="1802363"/>
    <lineage>
        <taxon>Bacteria</taxon>
        <taxon>Candidatus Terryibacteriota</taxon>
    </lineage>
</organism>
<proteinExistence type="inferred from homology"/>
<dbReference type="Pfam" id="PF00521">
    <property type="entry name" value="DNA_topoisoIV"/>
    <property type="match status" value="1"/>
</dbReference>
<dbReference type="GO" id="GO:0003918">
    <property type="term" value="F:DNA topoisomerase type II (double strand cut, ATP-hydrolyzing) activity"/>
    <property type="evidence" value="ECO:0007669"/>
    <property type="project" value="UniProtKB-EC"/>
</dbReference>
<reference evidence="9 10" key="1">
    <citation type="journal article" date="2016" name="Nat. Commun.">
        <title>Thousands of microbial genomes shed light on interconnected biogeochemical processes in an aquifer system.</title>
        <authorList>
            <person name="Anantharaman K."/>
            <person name="Brown C.T."/>
            <person name="Hug L.A."/>
            <person name="Sharon I."/>
            <person name="Castelle C.J."/>
            <person name="Probst A.J."/>
            <person name="Thomas B.C."/>
            <person name="Singh A."/>
            <person name="Wilkins M.J."/>
            <person name="Karaoz U."/>
            <person name="Brodie E.L."/>
            <person name="Williams K.H."/>
            <person name="Hubbard S.S."/>
            <person name="Banfield J.F."/>
        </authorList>
    </citation>
    <scope>NUCLEOTIDE SEQUENCE [LARGE SCALE GENOMIC DNA]</scope>
    <source>
        <strain evidence="10">RIFCSPHIGHO2_01_FULL_58_15</strain>
    </source>
</reference>
<comment type="caution">
    <text evidence="9">The sequence shown here is derived from an EMBL/GenBank/DDBJ whole genome shotgun (WGS) entry which is preliminary data.</text>
</comment>
<dbReference type="Pfam" id="PF03989">
    <property type="entry name" value="DNA_gyraseA_C"/>
    <property type="match status" value="6"/>
</dbReference>
<dbReference type="GO" id="GO:0005524">
    <property type="term" value="F:ATP binding"/>
    <property type="evidence" value="ECO:0007669"/>
    <property type="project" value="InterPro"/>
</dbReference>
<dbReference type="STRING" id="1802363.A2682_02180"/>
<dbReference type="GO" id="GO:0003677">
    <property type="term" value="F:DNA binding"/>
    <property type="evidence" value="ECO:0007669"/>
    <property type="project" value="UniProtKB-UniRule"/>
</dbReference>